<dbReference type="KEGG" id="naj:B1756_09475"/>
<evidence type="ECO:0000313" key="5">
    <source>
        <dbReference type="EMBL" id="ARS89935.1"/>
    </source>
</evidence>
<name>A0A2Z2HUU9_9EURY</name>
<dbReference type="GO" id="GO:0003677">
    <property type="term" value="F:DNA binding"/>
    <property type="evidence" value="ECO:0007669"/>
    <property type="project" value="InterPro"/>
</dbReference>
<gene>
    <name evidence="5" type="ORF">B1756_09475</name>
</gene>
<dbReference type="EMBL" id="CP019893">
    <property type="protein sequence ID" value="ARS89935.1"/>
    <property type="molecule type" value="Genomic_DNA"/>
</dbReference>
<dbReference type="InterPro" id="IPR050206">
    <property type="entry name" value="FtsK/SpoIIIE/SftA"/>
</dbReference>
<dbReference type="PANTHER" id="PTHR22683:SF1">
    <property type="entry name" value="TYPE VII SECRETION SYSTEM PROTEIN ESSC"/>
    <property type="match status" value="1"/>
</dbReference>
<feature type="region of interest" description="Disordered" evidence="3">
    <location>
        <begin position="1"/>
        <end position="20"/>
    </location>
</feature>
<evidence type="ECO:0000313" key="6">
    <source>
        <dbReference type="Proteomes" id="UP000250088"/>
    </source>
</evidence>
<accession>A0A2Z2HUU9</accession>
<sequence length="1887" mass="207068">MPELDPQPGDRYAGKLPDPGTAEKITEYILDNSGGSVRSQTVEYEGEQQEVPVIDLDGTSVIVVSVRREGDAVSRDFEVSRSYATTLRNIIAEGEDDLSDNALVMIYESGVAIETLETTHLLFAHDEQLPLTDFQERILGSKEKLPIPGQALIEIVESRIDLPDNPLDNLDPLRTYCDIYDACMRSDGDVVPGLIPKIGTYLTETAFDDEWFDKTNSKSELQSQAEQILERNQQHAERIADAKSVTKDEETELGAYYTEEFIESVVSRSDWGTITRSDAAEGEVSTMDSGSSTGSGSGTSGKTMSTSGTSRTAASRDPKFQDISIEQDLVRIYGAGSQTEGDRNVIIGMTSGNLSVAIEYDIDVSGEPVKLTDGAGNEKDAWEKQNNELKISLSGLDPDVPQFYRLEVYIGHKTKRGTPQNQFDFALIPESLFNTLPTGDKTFGVDVGEESLTAFDEELIELTPPGADESSNPETVEITEKTYYEADQHALLRPKPLPGDRQVRCKLTLPSGTPVPLNIDFISEVDEPTKEEVQFPLSFAALMSPTDWAEDDSLEIDSAVVTNIDIGEFHSPTRGRIEIPDPDRKLLALEQGIVQEGTIAPRETAQVDVGLGVAPDDGLENIAPDLISAYTALLEHFDQRDTIPSTDIWDQETQDCVEAVLENYRKAIQALETGKTTPQFNPYRRLGTIQSTSANVVWLTPFHPLMLAYGLRVTRWRDELSEAGLTDGFRFSRFRSLFNPVGFSPFRWSQSDGGNILSGHTMENNHLWASYAPISGPGSDTPNYIADVISDKLEAFARAFPLLFKLHKDRTLRINLVNMGDLGPVIEGLYDFFKYVDDHPELNLPQVNLQIYGGPNEGRTIERFFATDSGDSPLREQLGGSSDTDEILEKLDRRVSYVRADSEFNEDTQRSAHLTLFRGILEEQPGAVKTESFPRATRLNGLLPRDQIQVESAGSEIVSRSGSAFDPSESGILSEIGAAVNTLEASMRDSEFNYGRTLSKVVTTGGRANLPHIWNQSLWVLHVEPKVDLSFYINSTSQSSDISDEALMIHYSDQYDAASPGFDIITTTDKRDPYIKTLERELGATPGLDGLDPESVLTRLVAIDGELALDLQSAENNTVMELLGLVGGLAVSGELLARELPEYEWIPISLDEFARHDRKYRGGQEGLLQYFGEGAASDDLCFVGVPKDVESGDLNLYLWIVETKGGTSGISKGVEQVKGAKENLTELFDPDEDYADTEVLRSEFGDVILQIARRLYHYGVMSEAQLQTTEQHTESLVDGEYSINLLEDSQRRIGEVIRIQRDIALPDLQTQDGVRVLKLPADVLSLINSNNLGENEIHQDLKAEEVSFEAPANAEETETTVAEAATSEQTQTAEATSASAEGTEPTETPFSGSEETEAETSESASSTDSDAQTEQSENQPEQTEHSETASGQECDTDTAAAEKQSEQQEEEGATDSTDTEEAPASTQSQKSEGDEEDSDSEVDEDTAEVSGTQAADTRGTRAYSWTSSDRQKLIETLDPSPEQELSLDVTRLTTDLKEQFESLGINIYEPNPADVSVGPRKISVNIRPKSGQKVDSILNVLNSVSVHIQASGSVTGVANPAEGAIRLEIPHGEPRDIHLREGLEASAESFDEPLHIPLGVTTENEHKTIDLLEEHHALIGGATGSGKSNFLASVICSLAVNYSPDQVKMSLLDPKGIDFGRFEPLPQVDTYLDTGEQCVEYLEGLLESELEERRDLLQEMGASSVQEYNQLAETHDIAPIPYRVIIIDEYADLIMALSDSQQEFEDAVGRLAQIGRALGYSILLATQRPDANIVSGNIKTNFNCRISFELPSNTDSRVILDQPGAEDLEGAGDMIALTSAGEEYHLQSYLLRPEDALAIRGEITGND</sequence>
<feature type="compositionally biased region" description="Low complexity" evidence="3">
    <location>
        <begin position="300"/>
        <end position="313"/>
    </location>
</feature>
<dbReference type="SMART" id="SM00382">
    <property type="entry name" value="AAA"/>
    <property type="match status" value="1"/>
</dbReference>
<feature type="region of interest" description="Disordered" evidence="3">
    <location>
        <begin position="218"/>
        <end position="245"/>
    </location>
</feature>
<dbReference type="InterPro" id="IPR027417">
    <property type="entry name" value="P-loop_NTPase"/>
</dbReference>
<dbReference type="Pfam" id="PF01580">
    <property type="entry name" value="FtsK_SpoIIIE"/>
    <property type="match status" value="1"/>
</dbReference>
<feature type="compositionally biased region" description="Basic and acidic residues" evidence="3">
    <location>
        <begin position="228"/>
        <end position="245"/>
    </location>
</feature>
<evidence type="ECO:0000256" key="2">
    <source>
        <dbReference type="ARBA" id="ARBA00022840"/>
    </source>
</evidence>
<feature type="compositionally biased region" description="Low complexity" evidence="3">
    <location>
        <begin position="1351"/>
        <end position="1389"/>
    </location>
</feature>
<keyword evidence="6" id="KW-1185">Reference proteome</keyword>
<protein>
    <recommendedName>
        <fullName evidence="4">FtsK domain-containing protein</fullName>
    </recommendedName>
</protein>
<dbReference type="PROSITE" id="PS50901">
    <property type="entry name" value="FTSK"/>
    <property type="match status" value="1"/>
</dbReference>
<dbReference type="PANTHER" id="PTHR22683">
    <property type="entry name" value="SPORULATION PROTEIN RELATED"/>
    <property type="match status" value="1"/>
</dbReference>
<feature type="domain" description="FtsK" evidence="4">
    <location>
        <begin position="1644"/>
        <end position="1837"/>
    </location>
</feature>
<dbReference type="Gene3D" id="3.40.50.300">
    <property type="entry name" value="P-loop containing nucleotide triphosphate hydrolases"/>
    <property type="match status" value="1"/>
</dbReference>
<dbReference type="GO" id="GO:0005524">
    <property type="term" value="F:ATP binding"/>
    <property type="evidence" value="ECO:0007669"/>
    <property type="project" value="UniProtKB-KW"/>
</dbReference>
<dbReference type="Proteomes" id="UP000250088">
    <property type="component" value="Chromosome"/>
</dbReference>
<evidence type="ECO:0000256" key="3">
    <source>
        <dbReference type="SAM" id="MobiDB-lite"/>
    </source>
</evidence>
<keyword evidence="1" id="KW-0547">Nucleotide-binding</keyword>
<keyword evidence="2" id="KW-0067">ATP-binding</keyword>
<evidence type="ECO:0000259" key="4">
    <source>
        <dbReference type="PROSITE" id="PS50901"/>
    </source>
</evidence>
<feature type="region of interest" description="Disordered" evidence="3">
    <location>
        <begin position="1351"/>
        <end position="1510"/>
    </location>
</feature>
<organism evidence="5 6">
    <name type="scientific">Natrarchaeobaculum aegyptiacum</name>
    <dbReference type="NCBI Taxonomy" id="745377"/>
    <lineage>
        <taxon>Archaea</taxon>
        <taxon>Methanobacteriati</taxon>
        <taxon>Methanobacteriota</taxon>
        <taxon>Stenosarchaea group</taxon>
        <taxon>Halobacteria</taxon>
        <taxon>Halobacteriales</taxon>
        <taxon>Natrialbaceae</taxon>
        <taxon>Natrarchaeobaculum</taxon>
    </lineage>
</organism>
<reference evidence="6" key="1">
    <citation type="submission" date="2017-02" db="EMBL/GenBank/DDBJ databases">
        <title>Natronthermophilus aegyptiacus gen. nov.,sp. nov., an aerobic, extremely halophilic alkalithermophilic archaeon isolated from the athalassohaline Wadi An Natrun, Egypt.</title>
        <authorList>
            <person name="Zhao B."/>
        </authorList>
    </citation>
    <scope>NUCLEOTIDE SEQUENCE [LARGE SCALE GENOMIC DNA]</scope>
    <source>
        <strain evidence="6">JW/NM-HA 15</strain>
    </source>
</reference>
<dbReference type="InterPro" id="IPR002543">
    <property type="entry name" value="FtsK_dom"/>
</dbReference>
<feature type="compositionally biased region" description="Low complexity" evidence="3">
    <location>
        <begin position="1401"/>
        <end position="1414"/>
    </location>
</feature>
<dbReference type="InterPro" id="IPR003593">
    <property type="entry name" value="AAA+_ATPase"/>
</dbReference>
<proteinExistence type="predicted"/>
<dbReference type="SUPFAM" id="SSF52540">
    <property type="entry name" value="P-loop containing nucleoside triphosphate hydrolases"/>
    <property type="match status" value="1"/>
</dbReference>
<feature type="compositionally biased region" description="Acidic residues" evidence="3">
    <location>
        <begin position="1473"/>
        <end position="1487"/>
    </location>
</feature>
<feature type="compositionally biased region" description="Acidic residues" evidence="3">
    <location>
        <begin position="1447"/>
        <end position="1461"/>
    </location>
</feature>
<evidence type="ECO:0000256" key="1">
    <source>
        <dbReference type="ARBA" id="ARBA00022741"/>
    </source>
</evidence>
<feature type="region of interest" description="Disordered" evidence="3">
    <location>
        <begin position="277"/>
        <end position="320"/>
    </location>
</feature>